<gene>
    <name evidence="1" type="ORF">MKW98_013916</name>
</gene>
<organism evidence="1 2">
    <name type="scientific">Papaver atlanticum</name>
    <dbReference type="NCBI Taxonomy" id="357466"/>
    <lineage>
        <taxon>Eukaryota</taxon>
        <taxon>Viridiplantae</taxon>
        <taxon>Streptophyta</taxon>
        <taxon>Embryophyta</taxon>
        <taxon>Tracheophyta</taxon>
        <taxon>Spermatophyta</taxon>
        <taxon>Magnoliopsida</taxon>
        <taxon>Ranunculales</taxon>
        <taxon>Papaveraceae</taxon>
        <taxon>Papaveroideae</taxon>
        <taxon>Papaver</taxon>
    </lineage>
</organism>
<evidence type="ECO:0000313" key="1">
    <source>
        <dbReference type="EMBL" id="KAI3901801.1"/>
    </source>
</evidence>
<name>A0AAD4SDG7_9MAGN</name>
<reference evidence="1" key="1">
    <citation type="submission" date="2022-04" db="EMBL/GenBank/DDBJ databases">
        <title>A functionally conserved STORR gene fusion in Papaver species that diverged 16.8 million years ago.</title>
        <authorList>
            <person name="Catania T."/>
        </authorList>
    </citation>
    <scope>NUCLEOTIDE SEQUENCE</scope>
    <source>
        <strain evidence="1">S-188037</strain>
    </source>
</reference>
<dbReference type="Proteomes" id="UP001202328">
    <property type="component" value="Unassembled WGS sequence"/>
</dbReference>
<protein>
    <submittedName>
        <fullName evidence="1">Uncharacterized protein</fullName>
    </submittedName>
</protein>
<dbReference type="EMBL" id="JAJJMB010011506">
    <property type="protein sequence ID" value="KAI3901801.1"/>
    <property type="molecule type" value="Genomic_DNA"/>
</dbReference>
<evidence type="ECO:0000313" key="2">
    <source>
        <dbReference type="Proteomes" id="UP001202328"/>
    </source>
</evidence>
<keyword evidence="2" id="KW-1185">Reference proteome</keyword>
<proteinExistence type="predicted"/>
<dbReference type="AlphaFoldDB" id="A0AAD4SDG7"/>
<comment type="caution">
    <text evidence="1">The sequence shown here is derived from an EMBL/GenBank/DDBJ whole genome shotgun (WGS) entry which is preliminary data.</text>
</comment>
<sequence length="126" mass="14338">MFMQLLTHWRVMEMDFVNNYCRLRHGTIVHKIRKTWKLLDLKMVFTQGPWSKDLFSDTDGNEVDKVTEKLQGVGIASGSADGAVLTTSKRGVQPNEWVASEISCRDYVAAKQVIFNDTRILTSAED</sequence>
<accession>A0AAD4SDG7</accession>